<feature type="transmembrane region" description="Helical" evidence="1">
    <location>
        <begin position="260"/>
        <end position="280"/>
    </location>
</feature>
<keyword evidence="1" id="KW-0472">Membrane</keyword>
<evidence type="ECO:0000313" key="3">
    <source>
        <dbReference type="Proteomes" id="UP000023152"/>
    </source>
</evidence>
<feature type="transmembrane region" description="Helical" evidence="1">
    <location>
        <begin position="172"/>
        <end position="191"/>
    </location>
</feature>
<dbReference type="EMBL" id="ASPP01009913">
    <property type="protein sequence ID" value="ETO23470.1"/>
    <property type="molecule type" value="Genomic_DNA"/>
</dbReference>
<keyword evidence="1" id="KW-1133">Transmembrane helix</keyword>
<evidence type="ECO:0000256" key="1">
    <source>
        <dbReference type="SAM" id="Phobius"/>
    </source>
</evidence>
<reference evidence="2 3" key="1">
    <citation type="journal article" date="2013" name="Curr. Biol.">
        <title>The Genome of the Foraminiferan Reticulomyxa filosa.</title>
        <authorList>
            <person name="Glockner G."/>
            <person name="Hulsmann N."/>
            <person name="Schleicher M."/>
            <person name="Noegel A.A."/>
            <person name="Eichinger L."/>
            <person name="Gallinger C."/>
            <person name="Pawlowski J."/>
            <person name="Sierra R."/>
            <person name="Euteneuer U."/>
            <person name="Pillet L."/>
            <person name="Moustafa A."/>
            <person name="Platzer M."/>
            <person name="Groth M."/>
            <person name="Szafranski K."/>
            <person name="Schliwa M."/>
        </authorList>
    </citation>
    <scope>NUCLEOTIDE SEQUENCE [LARGE SCALE GENOMIC DNA]</scope>
</reference>
<organism evidence="2 3">
    <name type="scientific">Reticulomyxa filosa</name>
    <dbReference type="NCBI Taxonomy" id="46433"/>
    <lineage>
        <taxon>Eukaryota</taxon>
        <taxon>Sar</taxon>
        <taxon>Rhizaria</taxon>
        <taxon>Retaria</taxon>
        <taxon>Foraminifera</taxon>
        <taxon>Monothalamids</taxon>
        <taxon>Reticulomyxidae</taxon>
        <taxon>Reticulomyxa</taxon>
    </lineage>
</organism>
<gene>
    <name evidence="2" type="ORF">RFI_13708</name>
</gene>
<protein>
    <submittedName>
        <fullName evidence="2">Uncharacterized protein</fullName>
    </submittedName>
</protein>
<sequence length="370" mass="43629">MISARATTNERSSVWKHRVATRLSPIKQRKRRRVTAIRALQQQQLKRQSLYTLWNVIRFLIIGGFVLLEARAKQRSLQNFYNNTEQCCYCLINAFVHTESTKSQMEWTVCETHFGEQSCHDSNVNKVCKKKKKRVSFFLVKIIMIIITMKLKEEFSCGTGIIVGWKRHNYSWYGWTALIIAMLYCVVLYTVTRCYPSLHTYILAYNTFVSMICLYCLLQVCRFSLMNNHVTDNSYGPNANVDSGCYRDTFSPSLVWILDMFAYAAILIATFPLALFDYCYGKATVQGQRNFVCLLLPETIYNAAKIRVDCLRSLNDSRSNSFFNCFNLELRYHERAELSHRWKYCRAYCHFRASYRELVRHISRWWLYLC</sequence>
<name>X6NB12_RETFI</name>
<keyword evidence="3" id="KW-1185">Reference proteome</keyword>
<accession>X6NB12</accession>
<comment type="caution">
    <text evidence="2">The sequence shown here is derived from an EMBL/GenBank/DDBJ whole genome shotgun (WGS) entry which is preliminary data.</text>
</comment>
<dbReference type="Proteomes" id="UP000023152">
    <property type="component" value="Unassembled WGS sequence"/>
</dbReference>
<evidence type="ECO:0000313" key="2">
    <source>
        <dbReference type="EMBL" id="ETO23470.1"/>
    </source>
</evidence>
<keyword evidence="1" id="KW-0812">Transmembrane</keyword>
<feature type="transmembrane region" description="Helical" evidence="1">
    <location>
        <begin position="135"/>
        <end position="152"/>
    </location>
</feature>
<proteinExistence type="predicted"/>
<dbReference type="AlphaFoldDB" id="X6NB12"/>
<feature type="transmembrane region" description="Helical" evidence="1">
    <location>
        <begin position="203"/>
        <end position="225"/>
    </location>
</feature>